<proteinExistence type="inferred from homology"/>
<dbReference type="InterPro" id="IPR006001">
    <property type="entry name" value="Therm_gnt_kin"/>
</dbReference>
<evidence type="ECO:0000256" key="1">
    <source>
        <dbReference type="ARBA" id="ARBA00004761"/>
    </source>
</evidence>
<sequence>MGPRQHHRRSQRRRLAGVESQPGVKTGRSALPSPVVVMGVSGSGKSTVGEALAQRLRVPFLDADALHPPANIAKMAAGEPLDDHDRYPWLERVGEWLAGHCGAGVVSCSALKREYRDRLRAYCPCAEFLHLNGSPELIGRRLTGRSGHFMPAELLRSQFDTLEPLGADEAGVGLDAGRDVADIVDTFLSHCATRQDR</sequence>
<evidence type="ECO:0000256" key="2">
    <source>
        <dbReference type="ARBA" id="ARBA00008420"/>
    </source>
</evidence>
<dbReference type="GO" id="GO:0005524">
    <property type="term" value="F:ATP binding"/>
    <property type="evidence" value="ECO:0007669"/>
    <property type="project" value="UniProtKB-KW"/>
</dbReference>
<evidence type="ECO:0000256" key="11">
    <source>
        <dbReference type="SAM" id="MobiDB-lite"/>
    </source>
</evidence>
<feature type="region of interest" description="Disordered" evidence="11">
    <location>
        <begin position="1"/>
        <end position="30"/>
    </location>
</feature>
<dbReference type="CDD" id="cd02021">
    <property type="entry name" value="GntK"/>
    <property type="match status" value="1"/>
</dbReference>
<evidence type="ECO:0000256" key="7">
    <source>
        <dbReference type="ARBA" id="ARBA00022840"/>
    </source>
</evidence>
<keyword evidence="6 10" id="KW-0418">Kinase</keyword>
<dbReference type="Proteomes" id="UP000193247">
    <property type="component" value="Unassembled WGS sequence"/>
</dbReference>
<accession>A0A1X2LUE5</accession>
<feature type="compositionally biased region" description="Basic residues" evidence="11">
    <location>
        <begin position="1"/>
        <end position="15"/>
    </location>
</feature>
<reference evidence="12 13" key="1">
    <citation type="submission" date="2017-04" db="EMBL/GenBank/DDBJ databases">
        <title>The new phylogeny of genus Mycobacterium.</title>
        <authorList>
            <person name="Tortoli E."/>
            <person name="Trovato A."/>
            <person name="Cirillo D.M."/>
        </authorList>
    </citation>
    <scope>NUCLEOTIDE SEQUENCE [LARGE SCALE GENOMIC DNA]</scope>
    <source>
        <strain evidence="12 13">TBL 1200985</strain>
    </source>
</reference>
<comment type="catalytic activity">
    <reaction evidence="9 10">
        <text>D-gluconate + ATP = 6-phospho-D-gluconate + ADP + H(+)</text>
        <dbReference type="Rhea" id="RHEA:19433"/>
        <dbReference type="ChEBI" id="CHEBI:15378"/>
        <dbReference type="ChEBI" id="CHEBI:18391"/>
        <dbReference type="ChEBI" id="CHEBI:30616"/>
        <dbReference type="ChEBI" id="CHEBI:58759"/>
        <dbReference type="ChEBI" id="CHEBI:456216"/>
        <dbReference type="EC" id="2.7.1.12"/>
    </reaction>
</comment>
<evidence type="ECO:0000256" key="6">
    <source>
        <dbReference type="ARBA" id="ARBA00022777"/>
    </source>
</evidence>
<dbReference type="SUPFAM" id="SSF52540">
    <property type="entry name" value="P-loop containing nucleoside triphosphate hydrolases"/>
    <property type="match status" value="1"/>
</dbReference>
<dbReference type="GO" id="GO:0019521">
    <property type="term" value="P:D-gluconate metabolic process"/>
    <property type="evidence" value="ECO:0007669"/>
    <property type="project" value="UniProtKB-KW"/>
</dbReference>
<dbReference type="NCBIfam" id="TIGR01313">
    <property type="entry name" value="therm_gnt_kin"/>
    <property type="match status" value="1"/>
</dbReference>
<dbReference type="Pfam" id="PF01202">
    <property type="entry name" value="SKI"/>
    <property type="match status" value="1"/>
</dbReference>
<keyword evidence="8" id="KW-0311">Gluconate utilization</keyword>
<keyword evidence="4 10" id="KW-0808">Transferase</keyword>
<dbReference type="InterPro" id="IPR031322">
    <property type="entry name" value="Shikimate/glucono_kinase"/>
</dbReference>
<dbReference type="AlphaFoldDB" id="A0A1X2LUE5"/>
<keyword evidence="13" id="KW-1185">Reference proteome</keyword>
<dbReference type="PANTHER" id="PTHR43442">
    <property type="entry name" value="GLUCONOKINASE-RELATED"/>
    <property type="match status" value="1"/>
</dbReference>
<organism evidence="12 13">
    <name type="scientific">Mycobacterium decipiens</name>
    <dbReference type="NCBI Taxonomy" id="1430326"/>
    <lineage>
        <taxon>Bacteria</taxon>
        <taxon>Bacillati</taxon>
        <taxon>Actinomycetota</taxon>
        <taxon>Actinomycetes</taxon>
        <taxon>Mycobacteriales</taxon>
        <taxon>Mycobacteriaceae</taxon>
        <taxon>Mycobacterium</taxon>
    </lineage>
</organism>
<dbReference type="FunFam" id="3.40.50.300:FF:000522">
    <property type="entry name" value="Gluconokinase"/>
    <property type="match status" value="1"/>
</dbReference>
<dbReference type="PANTHER" id="PTHR43442:SF3">
    <property type="entry name" value="GLUCONOKINASE-RELATED"/>
    <property type="match status" value="1"/>
</dbReference>
<dbReference type="OrthoDB" id="9795716at2"/>
<comment type="caution">
    <text evidence="12">The sequence shown here is derived from an EMBL/GenBank/DDBJ whole genome shotgun (WGS) entry which is preliminary data.</text>
</comment>
<dbReference type="GO" id="GO:0005737">
    <property type="term" value="C:cytoplasm"/>
    <property type="evidence" value="ECO:0007669"/>
    <property type="project" value="TreeGrafter"/>
</dbReference>
<keyword evidence="5 10" id="KW-0547">Nucleotide-binding</keyword>
<dbReference type="InterPro" id="IPR027417">
    <property type="entry name" value="P-loop_NTPase"/>
</dbReference>
<evidence type="ECO:0000256" key="10">
    <source>
        <dbReference type="RuleBase" id="RU363066"/>
    </source>
</evidence>
<evidence type="ECO:0000256" key="9">
    <source>
        <dbReference type="ARBA" id="ARBA00048090"/>
    </source>
</evidence>
<evidence type="ECO:0000256" key="4">
    <source>
        <dbReference type="ARBA" id="ARBA00022679"/>
    </source>
</evidence>
<comment type="similarity">
    <text evidence="2 10">Belongs to the gluconokinase GntK/GntV family.</text>
</comment>
<gene>
    <name evidence="12" type="ORF">B8W66_12815</name>
</gene>
<dbReference type="EMBL" id="NCXP01000013">
    <property type="protein sequence ID" value="OSC40561.1"/>
    <property type="molecule type" value="Genomic_DNA"/>
</dbReference>
<dbReference type="Gene3D" id="3.40.50.300">
    <property type="entry name" value="P-loop containing nucleotide triphosphate hydrolases"/>
    <property type="match status" value="1"/>
</dbReference>
<evidence type="ECO:0000256" key="3">
    <source>
        <dbReference type="ARBA" id="ARBA00012054"/>
    </source>
</evidence>
<dbReference type="STRING" id="1430326.B8W66_12815"/>
<name>A0A1X2LUE5_9MYCO</name>
<comment type="pathway">
    <text evidence="1">Carbohydrate acid metabolism.</text>
</comment>
<dbReference type="EC" id="2.7.1.12" evidence="3 10"/>
<evidence type="ECO:0000256" key="5">
    <source>
        <dbReference type="ARBA" id="ARBA00022741"/>
    </source>
</evidence>
<evidence type="ECO:0000313" key="12">
    <source>
        <dbReference type="EMBL" id="OSC40561.1"/>
    </source>
</evidence>
<keyword evidence="7 10" id="KW-0067">ATP-binding</keyword>
<evidence type="ECO:0000256" key="8">
    <source>
        <dbReference type="ARBA" id="ARBA00023064"/>
    </source>
</evidence>
<evidence type="ECO:0000313" key="13">
    <source>
        <dbReference type="Proteomes" id="UP000193247"/>
    </source>
</evidence>
<dbReference type="GO" id="GO:0046316">
    <property type="term" value="F:gluconokinase activity"/>
    <property type="evidence" value="ECO:0007669"/>
    <property type="project" value="UniProtKB-EC"/>
</dbReference>
<protein>
    <recommendedName>
        <fullName evidence="3 10">Gluconokinase</fullName>
        <ecNumber evidence="3 10">2.7.1.12</ecNumber>
    </recommendedName>
</protein>